<evidence type="ECO:0000313" key="10">
    <source>
        <dbReference type="Proteomes" id="UP001642360"/>
    </source>
</evidence>
<evidence type="ECO:0000256" key="1">
    <source>
        <dbReference type="ARBA" id="ARBA00006242"/>
    </source>
</evidence>
<dbReference type="Pfam" id="PF00318">
    <property type="entry name" value="Ribosomal_S2"/>
    <property type="match status" value="2"/>
</dbReference>
<dbReference type="Gene3D" id="3.40.50.10490">
    <property type="entry name" value="Glucose-6-phosphate isomerase like protein, domain 1"/>
    <property type="match status" value="1"/>
</dbReference>
<dbReference type="InterPro" id="IPR002618">
    <property type="entry name" value="UDPGP_fam"/>
</dbReference>
<dbReference type="GO" id="GO:0005840">
    <property type="term" value="C:ribosome"/>
    <property type="evidence" value="ECO:0007669"/>
    <property type="project" value="UniProtKB-KW"/>
</dbReference>
<dbReference type="InterPro" id="IPR029044">
    <property type="entry name" value="Nucleotide-diphossugar_trans"/>
</dbReference>
<dbReference type="SUPFAM" id="SSF52313">
    <property type="entry name" value="Ribosomal protein S2"/>
    <property type="match status" value="1"/>
</dbReference>
<keyword evidence="5" id="KW-0548">Nucleotidyltransferase</keyword>
<dbReference type="InterPro" id="IPR023591">
    <property type="entry name" value="Ribosomal_uS2_flav_dom_sf"/>
</dbReference>
<evidence type="ECO:0000313" key="9">
    <source>
        <dbReference type="EMBL" id="CAK9185228.1"/>
    </source>
</evidence>
<dbReference type="Proteomes" id="UP001642360">
    <property type="component" value="Unassembled WGS sequence"/>
</dbReference>
<comment type="caution">
    <text evidence="9">The sequence shown here is derived from an EMBL/GenBank/DDBJ whole genome shotgun (WGS) entry which is preliminary data.</text>
</comment>
<evidence type="ECO:0000256" key="6">
    <source>
        <dbReference type="ARBA" id="ARBA00022980"/>
    </source>
</evidence>
<protein>
    <recommendedName>
        <fullName evidence="3">UTP--glucose-1-phosphate uridylyltransferase</fullName>
        <ecNumber evidence="3">2.7.7.9</ecNumber>
    </recommendedName>
</protein>
<dbReference type="FunFam" id="2.160.10.10:FF:000001">
    <property type="entry name" value="UTP--glucose-1-phosphate uridylyltransferase"/>
    <property type="match status" value="1"/>
</dbReference>
<comment type="catalytic activity">
    <reaction evidence="8">
        <text>alpha-D-glucose 1-phosphate + UTP + H(+) = UDP-alpha-D-glucose + diphosphate</text>
        <dbReference type="Rhea" id="RHEA:19889"/>
        <dbReference type="ChEBI" id="CHEBI:15378"/>
        <dbReference type="ChEBI" id="CHEBI:33019"/>
        <dbReference type="ChEBI" id="CHEBI:46398"/>
        <dbReference type="ChEBI" id="CHEBI:58601"/>
        <dbReference type="ChEBI" id="CHEBI:58885"/>
        <dbReference type="EC" id="2.7.7.9"/>
    </reaction>
</comment>
<dbReference type="Pfam" id="PF01704">
    <property type="entry name" value="UDPGP"/>
    <property type="match status" value="2"/>
</dbReference>
<dbReference type="InterPro" id="IPR001865">
    <property type="entry name" value="Ribosomal_uS2"/>
</dbReference>
<sequence>MTIHSVVIQKLLSTNAHLGRRVAAHHFKIYSCGARNAMTIIDSDKTLICLRNACQFIGNLVRAKGKFLFVNTNSLFDEILDQMTYRIGCKIDNSWKLGGFLSNSSSPKKFRGRNKKLNLGAVEPPDCVVIFDTERKSSVILEADRLQIPIVGLVDSSMPWDTYKRITYPVPANDSVQFVYLFCNLITKTFLYERKRFGGAMGATAIATKAEIREDVQQIEQSKTNKSRDKIYVLPYESLVPMTDDSVEIKNLLDKLVVLKYNGSLGTKWGFNGPKSAVEVCNGLTCLDLIVNHIESLNSKYGCNIPLLLMNTVKTHGDTLKVLEKHSNKSIYTFIQGQHHGVDIQDFVPLPFEGQYSEDEMYPADYGDVFLSLKHSGKLDVLLSQGKEYMLVLNPDNISDAVDPKILNHLIQSNIEYCMEVIPTSLSNPEESDLQSGKENFQSKGNLKLTDKMWMSMKSIEQLLERIALKKEKYPMSKFFDRAIGISVPHSRYLPVKATSDLLLLQSDLFTLSEGTLSRNSARANPINPSIVLGPEFEKVSDFHSRFKSIPSIIELDSLKVAGDVWFGTGITLKGKVSIVARPGMKIVVPDGVVLQNKLINGPGDI</sequence>
<dbReference type="CDD" id="cd01425">
    <property type="entry name" value="RPS2"/>
    <property type="match status" value="1"/>
</dbReference>
<dbReference type="PROSITE" id="PS00962">
    <property type="entry name" value="RIBOSOMAL_S2_1"/>
    <property type="match status" value="1"/>
</dbReference>
<dbReference type="SUPFAM" id="SSF53448">
    <property type="entry name" value="Nucleotide-diphospho-sugar transferases"/>
    <property type="match status" value="1"/>
</dbReference>
<keyword evidence="4" id="KW-0808">Transferase</keyword>
<dbReference type="InterPro" id="IPR016267">
    <property type="entry name" value="UDPGP_trans"/>
</dbReference>
<evidence type="ECO:0000256" key="5">
    <source>
        <dbReference type="ARBA" id="ARBA00022695"/>
    </source>
</evidence>
<gene>
    <name evidence="9" type="ORF">ILEXP_LOCUS55610</name>
</gene>
<dbReference type="PANTHER" id="PTHR43511">
    <property type="match status" value="1"/>
</dbReference>
<dbReference type="Gene3D" id="2.160.10.10">
    <property type="entry name" value="Hexapeptide repeat proteins"/>
    <property type="match status" value="1"/>
</dbReference>
<comment type="similarity">
    <text evidence="1">Belongs to the universal ribosomal protein uS2 family.</text>
</comment>
<dbReference type="EMBL" id="CAUOFW020009246">
    <property type="protein sequence ID" value="CAK9185228.1"/>
    <property type="molecule type" value="Genomic_DNA"/>
</dbReference>
<organism evidence="9 10">
    <name type="scientific">Ilex paraguariensis</name>
    <name type="common">yerba mate</name>
    <dbReference type="NCBI Taxonomy" id="185542"/>
    <lineage>
        <taxon>Eukaryota</taxon>
        <taxon>Viridiplantae</taxon>
        <taxon>Streptophyta</taxon>
        <taxon>Embryophyta</taxon>
        <taxon>Tracheophyta</taxon>
        <taxon>Spermatophyta</taxon>
        <taxon>Magnoliopsida</taxon>
        <taxon>eudicotyledons</taxon>
        <taxon>Gunneridae</taxon>
        <taxon>Pentapetalae</taxon>
        <taxon>asterids</taxon>
        <taxon>campanulids</taxon>
        <taxon>Aquifoliales</taxon>
        <taxon>Aquifoliaceae</taxon>
        <taxon>Ilex</taxon>
    </lineage>
</organism>
<evidence type="ECO:0000256" key="4">
    <source>
        <dbReference type="ARBA" id="ARBA00022679"/>
    </source>
</evidence>
<reference evidence="9 10" key="1">
    <citation type="submission" date="2024-02" db="EMBL/GenBank/DDBJ databases">
        <authorList>
            <person name="Vignale AGUSTIN F."/>
            <person name="Sosa J E."/>
            <person name="Modenutti C."/>
        </authorList>
    </citation>
    <scope>NUCLEOTIDE SEQUENCE [LARGE SCALE GENOMIC DNA]</scope>
</reference>
<dbReference type="GO" id="GO:1990904">
    <property type="term" value="C:ribonucleoprotein complex"/>
    <property type="evidence" value="ECO:0007669"/>
    <property type="project" value="UniProtKB-KW"/>
</dbReference>
<comment type="similarity">
    <text evidence="2">Belongs to the UDPGP type 1 family.</text>
</comment>
<dbReference type="AlphaFoldDB" id="A0ABC8UVY6"/>
<dbReference type="EC" id="2.7.7.9" evidence="3"/>
<name>A0ABC8UVY6_9AQUA</name>
<dbReference type="PRINTS" id="PR00395">
    <property type="entry name" value="RIBOSOMALS2"/>
</dbReference>
<evidence type="ECO:0000256" key="3">
    <source>
        <dbReference type="ARBA" id="ARBA00012415"/>
    </source>
</evidence>
<proteinExistence type="inferred from homology"/>
<dbReference type="InterPro" id="IPR018130">
    <property type="entry name" value="Ribosomal_uS2_CS"/>
</dbReference>
<dbReference type="GO" id="GO:0003983">
    <property type="term" value="F:UTP:glucose-1-phosphate uridylyltransferase activity"/>
    <property type="evidence" value="ECO:0007669"/>
    <property type="project" value="UniProtKB-EC"/>
</dbReference>
<keyword evidence="6" id="KW-0689">Ribosomal protein</keyword>
<evidence type="ECO:0000256" key="8">
    <source>
        <dbReference type="ARBA" id="ARBA00048128"/>
    </source>
</evidence>
<dbReference type="Gene3D" id="3.90.550.10">
    <property type="entry name" value="Spore Coat Polysaccharide Biosynthesis Protein SpsA, Chain A"/>
    <property type="match status" value="1"/>
</dbReference>
<accession>A0ABC8UVY6</accession>
<keyword evidence="7" id="KW-0687">Ribonucleoprotein</keyword>
<evidence type="ECO:0000256" key="7">
    <source>
        <dbReference type="ARBA" id="ARBA00023274"/>
    </source>
</evidence>
<keyword evidence="10" id="KW-1185">Reference proteome</keyword>
<evidence type="ECO:0000256" key="2">
    <source>
        <dbReference type="ARBA" id="ARBA00010401"/>
    </source>
</evidence>